<dbReference type="EMBL" id="JADKPV010000001">
    <property type="protein sequence ID" value="MBF4500226.1"/>
    <property type="molecule type" value="Genomic_DNA"/>
</dbReference>
<keyword evidence="2" id="KW-1185">Reference proteome</keyword>
<sequence>MKINKKMTQKRKLELMEEIKNSLLDTIREQVDEADIKLATPIIEEIAFIKVTLHTLKYDIHKNGATYQFKNGSQEMLIEHPSSKVYNSLLPKYNALFNSLIKILPEKVINQSDTDDKLKSFLMSDT</sequence>
<dbReference type="RefSeq" id="WP_194561675.1">
    <property type="nucleotide sequence ID" value="NZ_JADKPV010000001.1"/>
</dbReference>
<protein>
    <submittedName>
        <fullName evidence="1">Uncharacterized protein</fullName>
    </submittedName>
</protein>
<evidence type="ECO:0000313" key="1">
    <source>
        <dbReference type="EMBL" id="MBF4500226.1"/>
    </source>
</evidence>
<accession>A0A8J7GB40</accession>
<proteinExistence type="predicted"/>
<gene>
    <name evidence="1" type="ORF">IRY55_02525</name>
</gene>
<reference evidence="1" key="1">
    <citation type="submission" date="2020-11" db="EMBL/GenBank/DDBJ databases">
        <title>Multidrug resistant novel bacterium Savagea serpentis sp. nov., isolated from the scats of a vine snake (Ahaetulla nasuta).</title>
        <authorList>
            <person name="Venkata Ramana V."/>
            <person name="Vikas Patil S."/>
            <person name="Yogita Lugani V."/>
        </authorList>
    </citation>
    <scope>NUCLEOTIDE SEQUENCE</scope>
    <source>
        <strain evidence="1">SN6</strain>
    </source>
</reference>
<name>A0A8J7GB40_9BACL</name>
<dbReference type="AlphaFoldDB" id="A0A8J7GB40"/>
<evidence type="ECO:0000313" key="2">
    <source>
        <dbReference type="Proteomes" id="UP000622653"/>
    </source>
</evidence>
<organism evidence="1 2">
    <name type="scientific">Savagea serpentis</name>
    <dbReference type="NCBI Taxonomy" id="2785297"/>
    <lineage>
        <taxon>Bacteria</taxon>
        <taxon>Bacillati</taxon>
        <taxon>Bacillota</taxon>
        <taxon>Bacilli</taxon>
        <taxon>Bacillales</taxon>
        <taxon>Caryophanaceae</taxon>
        <taxon>Savagea</taxon>
    </lineage>
</organism>
<comment type="caution">
    <text evidence="1">The sequence shown here is derived from an EMBL/GenBank/DDBJ whole genome shotgun (WGS) entry which is preliminary data.</text>
</comment>
<dbReference type="Proteomes" id="UP000622653">
    <property type="component" value="Unassembled WGS sequence"/>
</dbReference>